<keyword evidence="3" id="KW-0677">Repeat</keyword>
<dbReference type="InParanoid" id="A0A6P7FC31"/>
<keyword evidence="4" id="KW-0378">Hydrolase</keyword>
<evidence type="ECO:0000256" key="1">
    <source>
        <dbReference type="ARBA" id="ARBA00005156"/>
    </source>
</evidence>
<evidence type="ECO:0000313" key="9">
    <source>
        <dbReference type="RefSeq" id="XP_028130970.1"/>
    </source>
</evidence>
<feature type="repeat" description="WD" evidence="8">
    <location>
        <begin position="218"/>
        <end position="260"/>
    </location>
</feature>
<dbReference type="PROSITE" id="PS50294">
    <property type="entry name" value="WD_REPEATS_REGION"/>
    <property type="match status" value="1"/>
</dbReference>
<dbReference type="GO" id="GO:0005737">
    <property type="term" value="C:cytoplasm"/>
    <property type="evidence" value="ECO:0007669"/>
    <property type="project" value="TreeGrafter"/>
</dbReference>
<evidence type="ECO:0000256" key="3">
    <source>
        <dbReference type="ARBA" id="ARBA00022737"/>
    </source>
</evidence>
<dbReference type="GO" id="GO:0032259">
    <property type="term" value="P:methylation"/>
    <property type="evidence" value="ECO:0007669"/>
    <property type="project" value="UniProtKB-KW"/>
</dbReference>
<keyword evidence="9" id="KW-0489">Methyltransferase</keyword>
<dbReference type="SUPFAM" id="SSF50978">
    <property type="entry name" value="WD40 repeat-like"/>
    <property type="match status" value="1"/>
</dbReference>
<gene>
    <name evidence="9" type="primary">LOC114326737</name>
</gene>
<dbReference type="FunCoup" id="A0A6P7FC31">
    <property type="interactions" value="1396"/>
</dbReference>
<organism evidence="9">
    <name type="scientific">Diabrotica virgifera virgifera</name>
    <name type="common">western corn rootworm</name>
    <dbReference type="NCBI Taxonomy" id="50390"/>
    <lineage>
        <taxon>Eukaryota</taxon>
        <taxon>Metazoa</taxon>
        <taxon>Ecdysozoa</taxon>
        <taxon>Arthropoda</taxon>
        <taxon>Hexapoda</taxon>
        <taxon>Insecta</taxon>
        <taxon>Pterygota</taxon>
        <taxon>Neoptera</taxon>
        <taxon>Endopterygota</taxon>
        <taxon>Coleoptera</taxon>
        <taxon>Polyphaga</taxon>
        <taxon>Cucujiformia</taxon>
        <taxon>Chrysomeloidea</taxon>
        <taxon>Chrysomelidae</taxon>
        <taxon>Galerucinae</taxon>
        <taxon>Diabroticina</taxon>
        <taxon>Diabroticites</taxon>
        <taxon>Diabrotica</taxon>
    </lineage>
</organism>
<dbReference type="EC" id="3.1.1.97" evidence="6"/>
<evidence type="ECO:0000256" key="6">
    <source>
        <dbReference type="ARBA" id="ARBA00039131"/>
    </source>
</evidence>
<protein>
    <recommendedName>
        <fullName evidence="6">methylated diphthine methylhydrolase</fullName>
        <ecNumber evidence="6">3.1.1.97</ecNumber>
    </recommendedName>
</protein>
<comment type="similarity">
    <text evidence="5">Belongs to the DPH7 family.</text>
</comment>
<evidence type="ECO:0000256" key="8">
    <source>
        <dbReference type="PROSITE-ProRule" id="PRU00221"/>
    </source>
</evidence>
<dbReference type="InterPro" id="IPR036322">
    <property type="entry name" value="WD40_repeat_dom_sf"/>
</dbReference>
<keyword evidence="9" id="KW-0808">Transferase</keyword>
<sequence length="358" mass="40902">MEPYNIHTFYTFDTEYSADSVEWCPHEPNQNIFVCANYQLVDNPTESTTKKRVGRLLLFSIDSDYGLKLLQTIDTPAILDQKWCHKKLWNCSVLGVTNAERKVDIYKLNNETLQLELVTSCDVDTDVSETLVLSLDWSTAIPDSDKLEISCSDSKGNIHILELVNDTLALKESWHGHDFEAWITGFYYWDTNIIFSGGDDSMFLKYDRRLGSAPVSKNRSHEAGVTSFHSNSSKEYIVVSGSYDEHIRLWDIRRMKSEIESLKMPGTLWRLKWDPFNHDKLLAACMLGGVHIVDTSNSHKMEIIASHYGHKNIAYGADWCYLSKKESARFEGTGEHIIGSCSFYDHLLCISKVNVDNK</sequence>
<evidence type="ECO:0000256" key="2">
    <source>
        <dbReference type="ARBA" id="ARBA00022574"/>
    </source>
</evidence>
<dbReference type="Gene3D" id="2.130.10.10">
    <property type="entry name" value="YVTN repeat-like/Quinoprotein amine dehydrogenase"/>
    <property type="match status" value="1"/>
</dbReference>
<dbReference type="GO" id="GO:0061685">
    <property type="term" value="F:diphthine methylesterase activity"/>
    <property type="evidence" value="ECO:0007669"/>
    <property type="project" value="UniProtKB-EC"/>
</dbReference>
<keyword evidence="2 8" id="KW-0853">WD repeat</keyword>
<dbReference type="GO" id="GO:0017183">
    <property type="term" value="P:protein histidyl modification to diphthamide"/>
    <property type="evidence" value="ECO:0007669"/>
    <property type="project" value="TreeGrafter"/>
</dbReference>
<dbReference type="PANTHER" id="PTHR46042:SF1">
    <property type="entry name" value="DIPHTHINE METHYLTRANSFERASE"/>
    <property type="match status" value="1"/>
</dbReference>
<dbReference type="SMART" id="SM00320">
    <property type="entry name" value="WD40"/>
    <property type="match status" value="3"/>
</dbReference>
<proteinExistence type="inferred from homology"/>
<dbReference type="RefSeq" id="XP_028130970.1">
    <property type="nucleotide sequence ID" value="XM_028275169.1"/>
</dbReference>
<dbReference type="AlphaFoldDB" id="A0A6P7FC31"/>
<dbReference type="InterPro" id="IPR019775">
    <property type="entry name" value="WD40_repeat_CS"/>
</dbReference>
<dbReference type="InterPro" id="IPR015943">
    <property type="entry name" value="WD40/YVTN_repeat-like_dom_sf"/>
</dbReference>
<evidence type="ECO:0000256" key="7">
    <source>
        <dbReference type="ARBA" id="ARBA00047551"/>
    </source>
</evidence>
<reference evidence="9" key="1">
    <citation type="submission" date="2025-08" db="UniProtKB">
        <authorList>
            <consortium name="RefSeq"/>
        </authorList>
    </citation>
    <scope>IDENTIFICATION</scope>
</reference>
<evidence type="ECO:0000256" key="5">
    <source>
        <dbReference type="ARBA" id="ARBA00038092"/>
    </source>
</evidence>
<dbReference type="PROSITE" id="PS00678">
    <property type="entry name" value="WD_REPEATS_1"/>
    <property type="match status" value="1"/>
</dbReference>
<name>A0A6P7FC31_DIAVI</name>
<accession>A0A6P7FC31</accession>
<dbReference type="PANTHER" id="PTHR46042">
    <property type="entry name" value="DIPHTHINE METHYLTRANSFERASE"/>
    <property type="match status" value="1"/>
</dbReference>
<dbReference type="GO" id="GO:0008168">
    <property type="term" value="F:methyltransferase activity"/>
    <property type="evidence" value="ECO:0007669"/>
    <property type="project" value="UniProtKB-KW"/>
</dbReference>
<evidence type="ECO:0000256" key="4">
    <source>
        <dbReference type="ARBA" id="ARBA00022801"/>
    </source>
</evidence>
<comment type="catalytic activity">
    <reaction evidence="7">
        <text>diphthine methyl ester-[translation elongation factor 2] + H2O = diphthine-[translation elongation factor 2] + methanol + H(+)</text>
        <dbReference type="Rhea" id="RHEA:42656"/>
        <dbReference type="Rhea" id="RHEA-COMP:10172"/>
        <dbReference type="Rhea" id="RHEA-COMP:10173"/>
        <dbReference type="ChEBI" id="CHEBI:15377"/>
        <dbReference type="ChEBI" id="CHEBI:15378"/>
        <dbReference type="ChEBI" id="CHEBI:17790"/>
        <dbReference type="ChEBI" id="CHEBI:79005"/>
        <dbReference type="ChEBI" id="CHEBI:82696"/>
        <dbReference type="EC" id="3.1.1.97"/>
    </reaction>
</comment>
<dbReference type="InterPro" id="IPR052415">
    <property type="entry name" value="Diphthine_MTase"/>
</dbReference>
<comment type="pathway">
    <text evidence="1">Protein modification; peptidyl-diphthamide biosynthesis.</text>
</comment>
<dbReference type="PROSITE" id="PS50082">
    <property type="entry name" value="WD_REPEATS_2"/>
    <property type="match status" value="1"/>
</dbReference>
<dbReference type="OrthoDB" id="1930760at2759"/>
<dbReference type="InterPro" id="IPR001680">
    <property type="entry name" value="WD40_rpt"/>
</dbReference>